<feature type="region of interest" description="Disordered" evidence="1">
    <location>
        <begin position="119"/>
        <end position="138"/>
    </location>
</feature>
<evidence type="ECO:0000313" key="5">
    <source>
        <dbReference type="Proteomes" id="UP001183246"/>
    </source>
</evidence>
<evidence type="ECO:0000256" key="3">
    <source>
        <dbReference type="SAM" id="SignalP"/>
    </source>
</evidence>
<comment type="caution">
    <text evidence="4">The sequence shown here is derived from an EMBL/GenBank/DDBJ whole genome shotgun (WGS) entry which is preliminary data.</text>
</comment>
<feature type="signal peptide" evidence="3">
    <location>
        <begin position="1"/>
        <end position="30"/>
    </location>
</feature>
<feature type="region of interest" description="Disordered" evidence="1">
    <location>
        <begin position="176"/>
        <end position="201"/>
    </location>
</feature>
<evidence type="ECO:0000256" key="1">
    <source>
        <dbReference type="SAM" id="MobiDB-lite"/>
    </source>
</evidence>
<feature type="chain" id="PRO_5046865088" evidence="3">
    <location>
        <begin position="31"/>
        <end position="227"/>
    </location>
</feature>
<keyword evidence="2" id="KW-0472">Membrane</keyword>
<organism evidence="4 5">
    <name type="scientific">Streptomyces litchfieldiae</name>
    <dbReference type="NCBI Taxonomy" id="3075543"/>
    <lineage>
        <taxon>Bacteria</taxon>
        <taxon>Bacillati</taxon>
        <taxon>Actinomycetota</taxon>
        <taxon>Actinomycetes</taxon>
        <taxon>Kitasatosporales</taxon>
        <taxon>Streptomycetaceae</taxon>
        <taxon>Streptomyces</taxon>
    </lineage>
</organism>
<keyword evidence="2" id="KW-0812">Transmembrane</keyword>
<keyword evidence="5" id="KW-1185">Reference proteome</keyword>
<evidence type="ECO:0000313" key="4">
    <source>
        <dbReference type="EMBL" id="MDT0346310.1"/>
    </source>
</evidence>
<dbReference type="InterPro" id="IPR047703">
    <property type="entry name" value="SCO2322-like"/>
</dbReference>
<proteinExistence type="predicted"/>
<accession>A0ABU2MXD7</accession>
<dbReference type="InterPro" id="IPR006311">
    <property type="entry name" value="TAT_signal"/>
</dbReference>
<dbReference type="PROSITE" id="PS51318">
    <property type="entry name" value="TAT"/>
    <property type="match status" value="1"/>
</dbReference>
<gene>
    <name evidence="4" type="ORF">RM590_27530</name>
</gene>
<evidence type="ECO:0000256" key="2">
    <source>
        <dbReference type="SAM" id="Phobius"/>
    </source>
</evidence>
<dbReference type="RefSeq" id="WP_311707430.1">
    <property type="nucleotide sequence ID" value="NZ_JAVREL010000019.1"/>
</dbReference>
<protein>
    <submittedName>
        <fullName evidence="4">SCO2322 family protein</fullName>
    </submittedName>
</protein>
<sequence length="227" mass="22751">MTGWLPWGRRAPLAMAVLLGLAGLVAGAGAAPAAADDSGYRYWSFWTWDEADGGWAYATQGPGTLRPSDGDVLGFRFAVSTESSDTQEPRGESDFAAICGDAAESGGERVALVIDFGTAEDAPGGESPPQPRTECAELPDGGTAAEALAATAEPLRYNSDALLCAIAGYPERGCADQLGGGSEESNASEGDAEDGGGGGSAGALAAGAGVVVLLAAAAVVRARRRRG</sequence>
<dbReference type="Proteomes" id="UP001183246">
    <property type="component" value="Unassembled WGS sequence"/>
</dbReference>
<keyword evidence="2" id="KW-1133">Transmembrane helix</keyword>
<feature type="transmembrane region" description="Helical" evidence="2">
    <location>
        <begin position="201"/>
        <end position="220"/>
    </location>
</feature>
<keyword evidence="3" id="KW-0732">Signal</keyword>
<reference evidence="5" key="1">
    <citation type="submission" date="2023-07" db="EMBL/GenBank/DDBJ databases">
        <title>30 novel species of actinomycetes from the DSMZ collection.</title>
        <authorList>
            <person name="Nouioui I."/>
        </authorList>
    </citation>
    <scope>NUCLEOTIDE SEQUENCE [LARGE SCALE GENOMIC DNA]</scope>
    <source>
        <strain evidence="5">DSM 44938</strain>
    </source>
</reference>
<dbReference type="EMBL" id="JAVREL010000019">
    <property type="protein sequence ID" value="MDT0346310.1"/>
    <property type="molecule type" value="Genomic_DNA"/>
</dbReference>
<dbReference type="NCBIfam" id="NF040672">
    <property type="entry name" value="SCO2322_fam"/>
    <property type="match status" value="1"/>
</dbReference>
<name>A0ABU2MXD7_9ACTN</name>